<gene>
    <name evidence="1" type="ORF">BFO01nite_16640</name>
</gene>
<comment type="caution">
    <text evidence="1">The sequence shown here is derived from an EMBL/GenBank/DDBJ whole genome shotgun (WGS) entry which is preliminary data.</text>
</comment>
<organism evidence="1 2">
    <name type="scientific">Brevibacillus formosus</name>
    <dbReference type="NCBI Taxonomy" id="54913"/>
    <lineage>
        <taxon>Bacteria</taxon>
        <taxon>Bacillati</taxon>
        <taxon>Bacillota</taxon>
        <taxon>Bacilli</taxon>
        <taxon>Bacillales</taxon>
        <taxon>Paenibacillaceae</taxon>
        <taxon>Brevibacillus</taxon>
    </lineage>
</organism>
<reference evidence="1 2" key="1">
    <citation type="submission" date="2019-06" db="EMBL/GenBank/DDBJ databases">
        <title>Whole genome shotgun sequence of Brevibacillus formosus NBRC 15716.</title>
        <authorList>
            <person name="Hosoyama A."/>
            <person name="Uohara A."/>
            <person name="Ohji S."/>
            <person name="Ichikawa N."/>
        </authorList>
    </citation>
    <scope>NUCLEOTIDE SEQUENCE [LARGE SCALE GENOMIC DNA]</scope>
    <source>
        <strain evidence="1 2">NBRC 15716</strain>
    </source>
</reference>
<evidence type="ECO:0000313" key="2">
    <source>
        <dbReference type="Proteomes" id="UP000319498"/>
    </source>
</evidence>
<dbReference type="Proteomes" id="UP000319498">
    <property type="component" value="Unassembled WGS sequence"/>
</dbReference>
<dbReference type="EMBL" id="BJOL01000009">
    <property type="protein sequence ID" value="GED57532.1"/>
    <property type="molecule type" value="Genomic_DNA"/>
</dbReference>
<protein>
    <submittedName>
        <fullName evidence="1">Uncharacterized protein</fullName>
    </submittedName>
</protein>
<accession>A0ABQ0T3U7</accession>
<evidence type="ECO:0000313" key="1">
    <source>
        <dbReference type="EMBL" id="GED57532.1"/>
    </source>
</evidence>
<keyword evidence="2" id="KW-1185">Reference proteome</keyword>
<proteinExistence type="predicted"/>
<dbReference type="InterPro" id="IPR042211">
    <property type="entry name" value="CRISPR-assoc_Cas1_N"/>
</dbReference>
<name>A0ABQ0T3U7_9BACL</name>
<sequence>MTLQDASIGAKGETLVVRANGVKELQVPILNLESVIVFGYKGLVQMRCNFAWITMSLLYF</sequence>
<dbReference type="Gene3D" id="3.100.10.20">
    <property type="entry name" value="CRISPR-associated endonuclease Cas1, N-terminal domain"/>
    <property type="match status" value="1"/>
</dbReference>